<dbReference type="Proteomes" id="UP000503540">
    <property type="component" value="Chromosome"/>
</dbReference>
<dbReference type="KEGG" id="nah:F5544_11535"/>
<evidence type="ECO:0000313" key="5">
    <source>
        <dbReference type="Proteomes" id="UP000503540"/>
    </source>
</evidence>
<feature type="compositionally biased region" description="Polar residues" evidence="2">
    <location>
        <begin position="253"/>
        <end position="267"/>
    </location>
</feature>
<evidence type="ECO:0000313" key="4">
    <source>
        <dbReference type="EMBL" id="QIS10199.1"/>
    </source>
</evidence>
<feature type="compositionally biased region" description="Pro residues" evidence="2">
    <location>
        <begin position="704"/>
        <end position="715"/>
    </location>
</feature>
<dbReference type="RefSeq" id="WP_167473209.1">
    <property type="nucleotide sequence ID" value="NZ_CP046172.1"/>
</dbReference>
<keyword evidence="5" id="KW-1185">Reference proteome</keyword>
<evidence type="ECO:0000256" key="2">
    <source>
        <dbReference type="SAM" id="MobiDB-lite"/>
    </source>
</evidence>
<feature type="domain" description="FHA" evidence="3">
    <location>
        <begin position="767"/>
        <end position="822"/>
    </location>
</feature>
<dbReference type="InterPro" id="IPR008984">
    <property type="entry name" value="SMAD_FHA_dom_sf"/>
</dbReference>
<protein>
    <submittedName>
        <fullName evidence="4">FHA domain-containing protein</fullName>
    </submittedName>
</protein>
<sequence>MMRRKLSVGIAAGDGLVARFGEVVVYLAKETASTDRILGAVEAVAQERHAGAAIAQRLAAVVFGSGSEPPPFGVVAPTADGTLVLLRGPVSAVVEGAEGIRRLDGARAFTWVDEIVREPVRRITVGADSGAPVRALPRTDLQAGVVPGSGFVVATARRNGKNRPAETVAPELPTTAASGFAAAESTAGSGFEALPDPGQRISRTPSTPSTFGSSATDRPASRASRIPGVFGAPQGPADTPRGVGRDVIGRSAEQAQSSPSGIQTPSAATRFDDPGQPAANDRPGTEIGKFGAPVTPDNRPPSAETPGTTGGFGTTGRSASGDRRDSGSSGGLDAPEQTEAPQTSEEPSAATESGEIEKSVAGERPDDGVIRGAAGFDTGAGVLGELHSGGRERAGASDVTVRSETVGSPDVPGISVAGARDRAAERLDTADQPATAPWDATADDSDDSAPSTGQSLQRSQTPYGAGTFNAFQQPTDAKVAEPGEQSRGADRIDTADQPATAPWDASSDDSDDNARGTTGQALAWSETPYGAGTFTAPSQPTDAETMEPGRQSRGPGVFGAPGRATTDVEAAQSSRQTRGPGAGDAPGRPTTDTEAAESGGQSRGVERIDTADQPATAPWNAADESGTGEADPAAVTMKADLPSPAPNQPWAWSRRPGAANQFGPAGQWPDPAAAEPTMIARPRPVGPGRVLPPPNSPGAQSRPPTWPRPYPPPRTVAPAPLEPANLFPPDEGQTRIMRPAAGIGSPDTGPGALVMPDGTAHPLDRPYVIGRSPQSDDLVKKASASPIVLPRDRHVSRVHAYVSLDRGKVFVRDASTRSGTFVAAPGTDQWTRIGAEPVELPPGWRIKISSRVLTFRTDEPPRV</sequence>
<dbReference type="EMBL" id="CP046172">
    <property type="protein sequence ID" value="QIS10199.1"/>
    <property type="molecule type" value="Genomic_DNA"/>
</dbReference>
<feature type="region of interest" description="Disordered" evidence="2">
    <location>
        <begin position="183"/>
        <end position="777"/>
    </location>
</feature>
<accession>A0A6G9YAD9</accession>
<dbReference type="InterPro" id="IPR000253">
    <property type="entry name" value="FHA_dom"/>
</dbReference>
<feature type="compositionally biased region" description="Low complexity" evidence="2">
    <location>
        <begin position="430"/>
        <end position="440"/>
    </location>
</feature>
<dbReference type="Pfam" id="PF00498">
    <property type="entry name" value="FHA"/>
    <property type="match status" value="1"/>
</dbReference>
<feature type="compositionally biased region" description="Polar residues" evidence="2">
    <location>
        <begin position="453"/>
        <end position="462"/>
    </location>
</feature>
<dbReference type="AlphaFoldDB" id="A0A6G9YAD9"/>
<organism evidence="4 5">
    <name type="scientific">Nocardia arthritidis</name>
    <dbReference type="NCBI Taxonomy" id="228602"/>
    <lineage>
        <taxon>Bacteria</taxon>
        <taxon>Bacillati</taxon>
        <taxon>Actinomycetota</taxon>
        <taxon>Actinomycetes</taxon>
        <taxon>Mycobacteriales</taxon>
        <taxon>Nocardiaceae</taxon>
        <taxon>Nocardia</taxon>
    </lineage>
</organism>
<dbReference type="CDD" id="cd00060">
    <property type="entry name" value="FHA"/>
    <property type="match status" value="1"/>
</dbReference>
<evidence type="ECO:0000256" key="1">
    <source>
        <dbReference type="ARBA" id="ARBA00022553"/>
    </source>
</evidence>
<dbReference type="SUPFAM" id="SSF49879">
    <property type="entry name" value="SMAD/FHA domain"/>
    <property type="match status" value="1"/>
</dbReference>
<evidence type="ECO:0000259" key="3">
    <source>
        <dbReference type="PROSITE" id="PS50006"/>
    </source>
</evidence>
<feature type="compositionally biased region" description="Low complexity" evidence="2">
    <location>
        <begin position="183"/>
        <end position="193"/>
    </location>
</feature>
<dbReference type="PROSITE" id="PS50006">
    <property type="entry name" value="FHA_DOMAIN"/>
    <property type="match status" value="1"/>
</dbReference>
<dbReference type="Gene3D" id="2.60.200.20">
    <property type="match status" value="1"/>
</dbReference>
<feature type="compositionally biased region" description="Low complexity" evidence="2">
    <location>
        <begin position="577"/>
        <end position="590"/>
    </location>
</feature>
<gene>
    <name evidence="4" type="ORF">F5544_11535</name>
</gene>
<reference evidence="4 5" key="1">
    <citation type="journal article" date="2019" name="ACS Chem. Biol.">
        <title>Identification and Mobilization of a Cryptic Antibiotic Biosynthesis Gene Locus from a Human-Pathogenic Nocardia Isolate.</title>
        <authorList>
            <person name="Herisse M."/>
            <person name="Ishida K."/>
            <person name="Porter J.L."/>
            <person name="Howden B."/>
            <person name="Hertweck C."/>
            <person name="Stinear T.P."/>
            <person name="Pidot S.J."/>
        </authorList>
    </citation>
    <scope>NUCLEOTIDE SEQUENCE [LARGE SCALE GENOMIC DNA]</scope>
    <source>
        <strain evidence="4 5">AUSMDU00012717</strain>
    </source>
</reference>
<feature type="compositionally biased region" description="Polar residues" evidence="2">
    <location>
        <begin position="201"/>
        <end position="216"/>
    </location>
</feature>
<name>A0A6G9YAD9_9NOCA</name>
<feature type="compositionally biased region" description="Basic and acidic residues" evidence="2">
    <location>
        <begin position="355"/>
        <end position="369"/>
    </location>
</feature>
<proteinExistence type="predicted"/>
<keyword evidence="1" id="KW-0597">Phosphoprotein</keyword>
<feature type="compositionally biased region" description="Basic and acidic residues" evidence="2">
    <location>
        <begin position="419"/>
        <end position="429"/>
    </location>
</feature>